<keyword evidence="4" id="KW-1133">Transmembrane helix</keyword>
<evidence type="ECO:0000256" key="2">
    <source>
        <dbReference type="PIRSR" id="PIRSR605754-1"/>
    </source>
</evidence>
<gene>
    <name evidence="5" type="ORF">HNP82_000468</name>
</gene>
<feature type="transmembrane region" description="Helical" evidence="4">
    <location>
        <begin position="12"/>
        <end position="35"/>
    </location>
</feature>
<feature type="active site" description="Acyl-thioester intermediate" evidence="2">
    <location>
        <position position="253"/>
    </location>
</feature>
<comment type="caution">
    <text evidence="5">The sequence shown here is derived from an EMBL/GenBank/DDBJ whole genome shotgun (WGS) entry which is preliminary data.</text>
</comment>
<evidence type="ECO:0000313" key="6">
    <source>
        <dbReference type="Proteomes" id="UP000543642"/>
    </source>
</evidence>
<dbReference type="InterPro" id="IPR023365">
    <property type="entry name" value="Sortase_dom-sf"/>
</dbReference>
<evidence type="ECO:0000256" key="1">
    <source>
        <dbReference type="ARBA" id="ARBA00022801"/>
    </source>
</evidence>
<keyword evidence="1 5" id="KW-0378">Hydrolase</keyword>
<dbReference type="Pfam" id="PF04203">
    <property type="entry name" value="Sortase"/>
    <property type="match status" value="1"/>
</dbReference>
<accession>A0A7W8H7R4</accession>
<evidence type="ECO:0000256" key="4">
    <source>
        <dbReference type="SAM" id="Phobius"/>
    </source>
</evidence>
<proteinExistence type="predicted"/>
<organism evidence="5 6">
    <name type="scientific">Catenibacillus scindens</name>
    <dbReference type="NCBI Taxonomy" id="673271"/>
    <lineage>
        <taxon>Bacteria</taxon>
        <taxon>Bacillati</taxon>
        <taxon>Bacillota</taxon>
        <taxon>Clostridia</taxon>
        <taxon>Lachnospirales</taxon>
        <taxon>Lachnospiraceae</taxon>
        <taxon>Catenibacillus</taxon>
    </lineage>
</organism>
<dbReference type="CDD" id="cd05826">
    <property type="entry name" value="Sortase_B"/>
    <property type="match status" value="1"/>
</dbReference>
<dbReference type="Gene3D" id="2.40.260.10">
    <property type="entry name" value="Sortase"/>
    <property type="match status" value="1"/>
</dbReference>
<feature type="active site" description="Proton donor/acceptor" evidence="2">
    <location>
        <position position="153"/>
    </location>
</feature>
<dbReference type="AlphaFoldDB" id="A0A7W8H7R4"/>
<feature type="region of interest" description="Disordered" evidence="3">
    <location>
        <begin position="57"/>
        <end position="81"/>
    </location>
</feature>
<evidence type="ECO:0000256" key="3">
    <source>
        <dbReference type="SAM" id="MobiDB-lite"/>
    </source>
</evidence>
<dbReference type="EMBL" id="JACHFW010000001">
    <property type="protein sequence ID" value="MBB5263374.1"/>
    <property type="molecule type" value="Genomic_DNA"/>
</dbReference>
<protein>
    <submittedName>
        <fullName evidence="5">Sortase B</fullName>
        <ecNumber evidence="5">3.4.22.70</ecNumber>
    </submittedName>
</protein>
<dbReference type="Proteomes" id="UP000543642">
    <property type="component" value="Unassembled WGS sequence"/>
</dbReference>
<keyword evidence="4" id="KW-0812">Transmembrane</keyword>
<dbReference type="SUPFAM" id="SSF63817">
    <property type="entry name" value="Sortase"/>
    <property type="match status" value="1"/>
</dbReference>
<sequence>MKKGKKKKNIVLNVILVIALICFVGSGGYLLKYYWDGWQSQREISALEDLILPDDQVADQSSSERENPETSGEGAETEASNRYARLVEQNPDFVGWIEIEGTAVSYPVMYTPEDSQYYLHRNFDKEYEYSGLPFVDGACTLEPRSTNVIIYGHNMKNDTMFSHLLDYQDEDFYKEHPEITFNTIYGDGQYAIVSVILGRALYENEDGFRYYGLINAASKEEFDQYMDNIHALELYDTGVDASYGDELLTLSTCEYSQENGRLAIIAKKI</sequence>
<evidence type="ECO:0000313" key="5">
    <source>
        <dbReference type="EMBL" id="MBB5263374.1"/>
    </source>
</evidence>
<dbReference type="InterPro" id="IPR009835">
    <property type="entry name" value="SrtB"/>
</dbReference>
<dbReference type="EC" id="3.4.22.70" evidence="5"/>
<keyword evidence="4" id="KW-0472">Membrane</keyword>
<dbReference type="GO" id="GO:0016787">
    <property type="term" value="F:hydrolase activity"/>
    <property type="evidence" value="ECO:0007669"/>
    <property type="project" value="UniProtKB-KW"/>
</dbReference>
<name>A0A7W8H7R4_9FIRM</name>
<reference evidence="5 6" key="1">
    <citation type="submission" date="2020-08" db="EMBL/GenBank/DDBJ databases">
        <title>Genomic Encyclopedia of Type Strains, Phase IV (KMG-IV): sequencing the most valuable type-strain genomes for metagenomic binning, comparative biology and taxonomic classification.</title>
        <authorList>
            <person name="Goeker M."/>
        </authorList>
    </citation>
    <scope>NUCLEOTIDE SEQUENCE [LARGE SCALE GENOMIC DNA]</scope>
    <source>
        <strain evidence="5 6">DSM 106146</strain>
    </source>
</reference>
<dbReference type="RefSeq" id="WP_183771023.1">
    <property type="nucleotide sequence ID" value="NZ_JACHFW010000001.1"/>
</dbReference>
<dbReference type="InterPro" id="IPR005754">
    <property type="entry name" value="Sortase"/>
</dbReference>
<keyword evidence="6" id="KW-1185">Reference proteome</keyword>